<sequence length="75" mass="8251">MYSCNDSGAYWEVSSRGPPQWCRSADVSSLVTQYRPQVIRARQGTIAAIYLKITYECPSVPGITLVRGKGPVSDL</sequence>
<dbReference type="EMBL" id="BGZK01000662">
    <property type="protein sequence ID" value="GBP55156.1"/>
    <property type="molecule type" value="Genomic_DNA"/>
</dbReference>
<comment type="caution">
    <text evidence="1">The sequence shown here is derived from an EMBL/GenBank/DDBJ whole genome shotgun (WGS) entry which is preliminary data.</text>
</comment>
<organism evidence="1 2">
    <name type="scientific">Eumeta variegata</name>
    <name type="common">Bagworm moth</name>
    <name type="synonym">Eumeta japonica</name>
    <dbReference type="NCBI Taxonomy" id="151549"/>
    <lineage>
        <taxon>Eukaryota</taxon>
        <taxon>Metazoa</taxon>
        <taxon>Ecdysozoa</taxon>
        <taxon>Arthropoda</taxon>
        <taxon>Hexapoda</taxon>
        <taxon>Insecta</taxon>
        <taxon>Pterygota</taxon>
        <taxon>Neoptera</taxon>
        <taxon>Endopterygota</taxon>
        <taxon>Lepidoptera</taxon>
        <taxon>Glossata</taxon>
        <taxon>Ditrysia</taxon>
        <taxon>Tineoidea</taxon>
        <taxon>Psychidae</taxon>
        <taxon>Oiketicinae</taxon>
        <taxon>Eumeta</taxon>
    </lineage>
</organism>
<evidence type="ECO:0000313" key="1">
    <source>
        <dbReference type="EMBL" id="GBP55156.1"/>
    </source>
</evidence>
<keyword evidence="2" id="KW-1185">Reference proteome</keyword>
<protein>
    <submittedName>
        <fullName evidence="1">Uncharacterized protein</fullName>
    </submittedName>
</protein>
<gene>
    <name evidence="1" type="ORF">EVAR_90178_1</name>
</gene>
<evidence type="ECO:0000313" key="2">
    <source>
        <dbReference type="Proteomes" id="UP000299102"/>
    </source>
</evidence>
<dbReference type="AlphaFoldDB" id="A0A4C1WUE3"/>
<dbReference type="Proteomes" id="UP000299102">
    <property type="component" value="Unassembled WGS sequence"/>
</dbReference>
<name>A0A4C1WUE3_EUMVA</name>
<proteinExistence type="predicted"/>
<reference evidence="1 2" key="1">
    <citation type="journal article" date="2019" name="Commun. Biol.">
        <title>The bagworm genome reveals a unique fibroin gene that provides high tensile strength.</title>
        <authorList>
            <person name="Kono N."/>
            <person name="Nakamura H."/>
            <person name="Ohtoshi R."/>
            <person name="Tomita M."/>
            <person name="Numata K."/>
            <person name="Arakawa K."/>
        </authorList>
    </citation>
    <scope>NUCLEOTIDE SEQUENCE [LARGE SCALE GENOMIC DNA]</scope>
</reference>
<accession>A0A4C1WUE3</accession>